<reference evidence="6" key="1">
    <citation type="submission" date="2016-04" db="EMBL/GenBank/DDBJ databases">
        <authorList>
            <person name="Nguyen H.D."/>
            <person name="Kesanakurti P."/>
            <person name="Cullis J."/>
            <person name="Levesque C.A."/>
            <person name="Hambleton S."/>
        </authorList>
    </citation>
    <scope>NUCLEOTIDE SEQUENCE</scope>
    <source>
        <strain evidence="6">DAOMC 238032</strain>
    </source>
</reference>
<evidence type="ECO:0008006" key="9">
    <source>
        <dbReference type="Google" id="ProtNLM"/>
    </source>
</evidence>
<dbReference type="PANTHER" id="PTHR33630">
    <property type="entry name" value="CUTINASE RV1984C-RELATED-RELATED"/>
    <property type="match status" value="1"/>
</dbReference>
<feature type="chain" id="PRO_5043365975" description="Cutinase" evidence="4">
    <location>
        <begin position="23"/>
        <end position="382"/>
    </location>
</feature>
<dbReference type="AlphaFoldDB" id="A0A177VAG6"/>
<dbReference type="Pfam" id="PF01083">
    <property type="entry name" value="Cutinase"/>
    <property type="match status" value="1"/>
</dbReference>
<feature type="region of interest" description="Disordered" evidence="3">
    <location>
        <begin position="250"/>
        <end position="382"/>
    </location>
</feature>
<accession>A0A177VAG6</accession>
<dbReference type="InterPro" id="IPR029058">
    <property type="entry name" value="AB_hydrolase_fold"/>
</dbReference>
<dbReference type="Proteomes" id="UP000077671">
    <property type="component" value="Unassembled WGS sequence"/>
</dbReference>
<dbReference type="PANTHER" id="PTHR33630:SF9">
    <property type="entry name" value="CUTINASE 4"/>
    <property type="match status" value="1"/>
</dbReference>
<evidence type="ECO:0000313" key="6">
    <source>
        <dbReference type="EMBL" id="KAE8264308.1"/>
    </source>
</evidence>
<dbReference type="EMBL" id="CAJHJG010006105">
    <property type="protein sequence ID" value="CAD6954893.1"/>
    <property type="molecule type" value="Genomic_DNA"/>
</dbReference>
<dbReference type="SMART" id="SM01110">
    <property type="entry name" value="Cutinase"/>
    <property type="match status" value="1"/>
</dbReference>
<keyword evidence="8" id="KW-1185">Reference proteome</keyword>
<comment type="caution">
    <text evidence="6">The sequence shown here is derived from an EMBL/GenBank/DDBJ whole genome shotgun (WGS) entry which is preliminary data.</text>
</comment>
<evidence type="ECO:0000256" key="1">
    <source>
        <dbReference type="ARBA" id="ARBA00022801"/>
    </source>
</evidence>
<evidence type="ECO:0000256" key="4">
    <source>
        <dbReference type="SAM" id="SignalP"/>
    </source>
</evidence>
<keyword evidence="2" id="KW-1015">Disulfide bond</keyword>
<evidence type="ECO:0000256" key="2">
    <source>
        <dbReference type="ARBA" id="ARBA00023157"/>
    </source>
</evidence>
<evidence type="ECO:0000256" key="3">
    <source>
        <dbReference type="SAM" id="MobiDB-lite"/>
    </source>
</evidence>
<dbReference type="InterPro" id="IPR000675">
    <property type="entry name" value="Cutinase/axe"/>
</dbReference>
<evidence type="ECO:0000313" key="5">
    <source>
        <dbReference type="EMBL" id="CAD6954893.1"/>
    </source>
</evidence>
<evidence type="ECO:0000313" key="8">
    <source>
        <dbReference type="Proteomes" id="UP000836402"/>
    </source>
</evidence>
<dbReference type="GO" id="GO:0052689">
    <property type="term" value="F:carboxylic ester hydrolase activity"/>
    <property type="evidence" value="ECO:0007669"/>
    <property type="project" value="UniProtKB-ARBA"/>
</dbReference>
<protein>
    <recommendedName>
        <fullName evidence="9">Cutinase</fullName>
    </recommendedName>
</protein>
<keyword evidence="1" id="KW-0378">Hydrolase</keyword>
<dbReference type="Proteomes" id="UP000836402">
    <property type="component" value="Unassembled WGS sequence"/>
</dbReference>
<feature type="compositionally biased region" description="Basic residues" evidence="3">
    <location>
        <begin position="330"/>
        <end position="367"/>
    </location>
</feature>
<reference evidence="5" key="3">
    <citation type="submission" date="2020-10" db="EMBL/GenBank/DDBJ databases">
        <authorList>
            <person name="Sedaghatjoo S."/>
        </authorList>
    </citation>
    <scope>NUCLEOTIDE SEQUENCE</scope>
    <source>
        <strain evidence="5">AZH3</strain>
    </source>
</reference>
<dbReference type="SUPFAM" id="SSF53474">
    <property type="entry name" value="alpha/beta-Hydrolases"/>
    <property type="match status" value="1"/>
</dbReference>
<gene>
    <name evidence="6" type="ORF">A4X03_0g1032</name>
    <name evidence="5" type="ORF">JKIAZH3_G5999</name>
</gene>
<feature type="compositionally biased region" description="Low complexity" evidence="3">
    <location>
        <begin position="292"/>
        <end position="329"/>
    </location>
</feature>
<proteinExistence type="predicted"/>
<feature type="signal peptide" evidence="4">
    <location>
        <begin position="1"/>
        <end position="22"/>
    </location>
</feature>
<dbReference type="EMBL" id="LWDD02000075">
    <property type="protein sequence ID" value="KAE8264308.1"/>
    <property type="molecule type" value="Genomic_DNA"/>
</dbReference>
<dbReference type="Gene3D" id="3.40.50.1820">
    <property type="entry name" value="alpha/beta hydrolase"/>
    <property type="match status" value="1"/>
</dbReference>
<name>A0A177VAG6_9BASI</name>
<sequence>MLASLFSSLALVAILFPNAVQAVPDYTVCLNYSIIVTRGPEEPECPHCAFSGMMGPALRGLPKNLEASQVDIVWSDAPDVSPNTIDGATQSLSDYLTDRFKVCPDEKYALVGYHEGAIPTIRVAAALANTPNSAKIKAIALMSNPLRVPNRSGNVDEKNTNTNAGSVGALSKLNAGGSEMSAALDMYANDGRILDICFTGDQHCDTQGKDMGPNASDRYAFSDVISNFGSRFLVSKLLGPTKPLVVAAKGPGQALTAPPKVVSTDPKTTDPTKAAPADPKGVSKDPKPVPSDPKVAPADPKVAPADPKVAPTNPKVVPANPNVVPVAPKGHAKHKGHKKHRHGKHHGDGKHNGRAMRHRRIKHKHGKQSPQDTTVASSSDSA</sequence>
<evidence type="ECO:0000313" key="7">
    <source>
        <dbReference type="Proteomes" id="UP000077671"/>
    </source>
</evidence>
<keyword evidence="4" id="KW-0732">Signal</keyword>
<reference evidence="6" key="2">
    <citation type="journal article" date="2019" name="IMA Fungus">
        <title>Genome sequencing and comparison of five Tilletia species to identify candidate genes for the detection of regulated species infecting wheat.</title>
        <authorList>
            <person name="Nguyen H.D.T."/>
            <person name="Sultana T."/>
            <person name="Kesanakurti P."/>
            <person name="Hambleton S."/>
        </authorList>
    </citation>
    <scope>NUCLEOTIDE SEQUENCE</scope>
    <source>
        <strain evidence="6">DAOMC 238032</strain>
    </source>
</reference>
<feature type="compositionally biased region" description="Polar residues" evidence="3">
    <location>
        <begin position="368"/>
        <end position="382"/>
    </location>
</feature>
<organism evidence="6 7">
    <name type="scientific">Tilletia caries</name>
    <name type="common">wheat bunt fungus</name>
    <dbReference type="NCBI Taxonomy" id="13290"/>
    <lineage>
        <taxon>Eukaryota</taxon>
        <taxon>Fungi</taxon>
        <taxon>Dikarya</taxon>
        <taxon>Basidiomycota</taxon>
        <taxon>Ustilaginomycotina</taxon>
        <taxon>Exobasidiomycetes</taxon>
        <taxon>Tilletiales</taxon>
        <taxon>Tilletiaceae</taxon>
        <taxon>Tilletia</taxon>
    </lineage>
</organism>